<dbReference type="Gene3D" id="2.40.70.10">
    <property type="entry name" value="Acid Proteases"/>
    <property type="match status" value="2"/>
</dbReference>
<dbReference type="InterPro" id="IPR001461">
    <property type="entry name" value="Aspartic_peptidase_A1"/>
</dbReference>
<dbReference type="PROSITE" id="PS51767">
    <property type="entry name" value="PEPTIDASE_A1"/>
    <property type="match status" value="1"/>
</dbReference>
<dbReference type="STRING" id="7217.B3MSE4"/>
<dbReference type="eggNOG" id="KOG1339">
    <property type="taxonomic scope" value="Eukaryota"/>
</dbReference>
<dbReference type="SMR" id="B3MSE4"/>
<reference evidence="6 7" key="1">
    <citation type="journal article" date="2007" name="Nature">
        <title>Evolution of genes and genomes on the Drosophila phylogeny.</title>
        <authorList>
            <consortium name="Drosophila 12 Genomes Consortium"/>
            <person name="Clark A.G."/>
            <person name="Eisen M.B."/>
            <person name="Smith D.R."/>
            <person name="Bergman C.M."/>
            <person name="Oliver B."/>
            <person name="Markow T.A."/>
            <person name="Kaufman T.C."/>
            <person name="Kellis M."/>
            <person name="Gelbart W."/>
            <person name="Iyer V.N."/>
            <person name="Pollard D.A."/>
            <person name="Sackton T.B."/>
            <person name="Larracuente A.M."/>
            <person name="Singh N.D."/>
            <person name="Abad J.P."/>
            <person name="Abt D.N."/>
            <person name="Adryan B."/>
            <person name="Aguade M."/>
            <person name="Akashi H."/>
            <person name="Anderson W.W."/>
            <person name="Aquadro C.F."/>
            <person name="Ardell D.H."/>
            <person name="Arguello R."/>
            <person name="Artieri C.G."/>
            <person name="Barbash D.A."/>
            <person name="Barker D."/>
            <person name="Barsanti P."/>
            <person name="Batterham P."/>
            <person name="Batzoglou S."/>
            <person name="Begun D."/>
            <person name="Bhutkar A."/>
            <person name="Blanco E."/>
            <person name="Bosak S.A."/>
            <person name="Bradley R.K."/>
            <person name="Brand A.D."/>
            <person name="Brent M.R."/>
            <person name="Brooks A.N."/>
            <person name="Brown R.H."/>
            <person name="Butlin R.K."/>
            <person name="Caggese C."/>
            <person name="Calvi B.R."/>
            <person name="Bernardo de Carvalho A."/>
            <person name="Caspi A."/>
            <person name="Castrezana S."/>
            <person name="Celniker S.E."/>
            <person name="Chang J.L."/>
            <person name="Chapple C."/>
            <person name="Chatterji S."/>
            <person name="Chinwalla A."/>
            <person name="Civetta A."/>
            <person name="Clifton S.W."/>
            <person name="Comeron J.M."/>
            <person name="Costello J.C."/>
            <person name="Coyne J.A."/>
            <person name="Daub J."/>
            <person name="David R.G."/>
            <person name="Delcher A.L."/>
            <person name="Delehaunty K."/>
            <person name="Do C.B."/>
            <person name="Ebling H."/>
            <person name="Edwards K."/>
            <person name="Eickbush T."/>
            <person name="Evans J.D."/>
            <person name="Filipski A."/>
            <person name="Findeiss S."/>
            <person name="Freyhult E."/>
            <person name="Fulton L."/>
            <person name="Fulton R."/>
            <person name="Garcia A.C."/>
            <person name="Gardiner A."/>
            <person name="Garfield D.A."/>
            <person name="Garvin B.E."/>
            <person name="Gibson G."/>
            <person name="Gilbert D."/>
            <person name="Gnerre S."/>
            <person name="Godfrey J."/>
            <person name="Good R."/>
            <person name="Gotea V."/>
            <person name="Gravely B."/>
            <person name="Greenberg A.J."/>
            <person name="Griffiths-Jones S."/>
            <person name="Gross S."/>
            <person name="Guigo R."/>
            <person name="Gustafson E.A."/>
            <person name="Haerty W."/>
            <person name="Hahn M.W."/>
            <person name="Halligan D.L."/>
            <person name="Halpern A.L."/>
            <person name="Halter G.M."/>
            <person name="Han M.V."/>
            <person name="Heger A."/>
            <person name="Hillier L."/>
            <person name="Hinrichs A.S."/>
            <person name="Holmes I."/>
            <person name="Hoskins R.A."/>
            <person name="Hubisz M.J."/>
            <person name="Hultmark D."/>
            <person name="Huntley M.A."/>
            <person name="Jaffe D.B."/>
            <person name="Jagadeeshan S."/>
            <person name="Jeck W.R."/>
            <person name="Johnson J."/>
            <person name="Jones C.D."/>
            <person name="Jordan W.C."/>
            <person name="Karpen G.H."/>
            <person name="Kataoka E."/>
            <person name="Keightley P.D."/>
            <person name="Kheradpour P."/>
            <person name="Kirkness E.F."/>
            <person name="Koerich L.B."/>
            <person name="Kristiansen K."/>
            <person name="Kudrna D."/>
            <person name="Kulathinal R.J."/>
            <person name="Kumar S."/>
            <person name="Kwok R."/>
            <person name="Lander E."/>
            <person name="Langley C.H."/>
            <person name="Lapoint R."/>
            <person name="Lazzaro B.P."/>
            <person name="Lee S.J."/>
            <person name="Levesque L."/>
            <person name="Li R."/>
            <person name="Lin C.F."/>
            <person name="Lin M.F."/>
            <person name="Lindblad-Toh K."/>
            <person name="Llopart A."/>
            <person name="Long M."/>
            <person name="Low L."/>
            <person name="Lozovsky E."/>
            <person name="Lu J."/>
            <person name="Luo M."/>
            <person name="Machado C.A."/>
            <person name="Makalowski W."/>
            <person name="Marzo M."/>
            <person name="Matsuda M."/>
            <person name="Matzkin L."/>
            <person name="McAllister B."/>
            <person name="McBride C.S."/>
            <person name="McKernan B."/>
            <person name="McKernan K."/>
            <person name="Mendez-Lago M."/>
            <person name="Minx P."/>
            <person name="Mollenhauer M.U."/>
            <person name="Montooth K."/>
            <person name="Mount S.M."/>
            <person name="Mu X."/>
            <person name="Myers E."/>
            <person name="Negre B."/>
            <person name="Newfeld S."/>
            <person name="Nielsen R."/>
            <person name="Noor M.A."/>
            <person name="O'Grady P."/>
            <person name="Pachter L."/>
            <person name="Papaceit M."/>
            <person name="Parisi M.J."/>
            <person name="Parisi M."/>
            <person name="Parts L."/>
            <person name="Pedersen J.S."/>
            <person name="Pesole G."/>
            <person name="Phillippy A.M."/>
            <person name="Ponting C.P."/>
            <person name="Pop M."/>
            <person name="Porcelli D."/>
            <person name="Powell J.R."/>
            <person name="Prohaska S."/>
            <person name="Pruitt K."/>
            <person name="Puig M."/>
            <person name="Quesneville H."/>
            <person name="Ram K.R."/>
            <person name="Rand D."/>
            <person name="Rasmussen M.D."/>
            <person name="Reed L.K."/>
            <person name="Reenan R."/>
            <person name="Reily A."/>
            <person name="Remington K.A."/>
            <person name="Rieger T.T."/>
            <person name="Ritchie M.G."/>
            <person name="Robin C."/>
            <person name="Rogers Y.H."/>
            <person name="Rohde C."/>
            <person name="Rozas J."/>
            <person name="Rubenfield M.J."/>
            <person name="Ruiz A."/>
            <person name="Russo S."/>
            <person name="Salzberg S.L."/>
            <person name="Sanchez-Gracia A."/>
            <person name="Saranga D.J."/>
            <person name="Sato H."/>
            <person name="Schaeffer S.W."/>
            <person name="Schatz M.C."/>
            <person name="Schlenke T."/>
            <person name="Schwartz R."/>
            <person name="Segarra C."/>
            <person name="Singh R.S."/>
            <person name="Sirot L."/>
            <person name="Sirota M."/>
            <person name="Sisneros N.B."/>
            <person name="Smith C.D."/>
            <person name="Smith T.F."/>
            <person name="Spieth J."/>
            <person name="Stage D.E."/>
            <person name="Stark A."/>
            <person name="Stephan W."/>
            <person name="Strausberg R.L."/>
            <person name="Strempel S."/>
            <person name="Sturgill D."/>
            <person name="Sutton G."/>
            <person name="Sutton G.G."/>
            <person name="Tao W."/>
            <person name="Teichmann S."/>
            <person name="Tobari Y.N."/>
            <person name="Tomimura Y."/>
            <person name="Tsolas J.M."/>
            <person name="Valente V.L."/>
            <person name="Venter E."/>
            <person name="Venter J.C."/>
            <person name="Vicario S."/>
            <person name="Vieira F.G."/>
            <person name="Vilella A.J."/>
            <person name="Villasante A."/>
            <person name="Walenz B."/>
            <person name="Wang J."/>
            <person name="Wasserman M."/>
            <person name="Watts T."/>
            <person name="Wilson D."/>
            <person name="Wilson R.K."/>
            <person name="Wing R.A."/>
            <person name="Wolfner M.F."/>
            <person name="Wong A."/>
            <person name="Wong G.K."/>
            <person name="Wu C.I."/>
            <person name="Wu G."/>
            <person name="Yamamoto D."/>
            <person name="Yang H.P."/>
            <person name="Yang S.P."/>
            <person name="Yorke J.A."/>
            <person name="Yoshida K."/>
            <person name="Zdobnov E."/>
            <person name="Zhang P."/>
            <person name="Zhang Y."/>
            <person name="Zimin A.V."/>
            <person name="Baldwin J."/>
            <person name="Abdouelleil A."/>
            <person name="Abdulkadir J."/>
            <person name="Abebe A."/>
            <person name="Abera B."/>
            <person name="Abreu J."/>
            <person name="Acer S.C."/>
            <person name="Aftuck L."/>
            <person name="Alexander A."/>
            <person name="An P."/>
            <person name="Anderson E."/>
            <person name="Anderson S."/>
            <person name="Arachi H."/>
            <person name="Azer M."/>
            <person name="Bachantsang P."/>
            <person name="Barry A."/>
            <person name="Bayul T."/>
            <person name="Berlin A."/>
            <person name="Bessette D."/>
            <person name="Bloom T."/>
            <person name="Blye J."/>
            <person name="Boguslavskiy L."/>
            <person name="Bonnet C."/>
            <person name="Boukhgalter B."/>
            <person name="Bourzgui I."/>
            <person name="Brown A."/>
            <person name="Cahill P."/>
            <person name="Channer S."/>
            <person name="Cheshatsang Y."/>
            <person name="Chuda L."/>
            <person name="Citroen M."/>
            <person name="Collymore A."/>
            <person name="Cooke P."/>
            <person name="Costello M."/>
            <person name="D'Aco K."/>
            <person name="Daza R."/>
            <person name="De Haan G."/>
            <person name="DeGray S."/>
            <person name="DeMaso C."/>
            <person name="Dhargay N."/>
            <person name="Dooley K."/>
            <person name="Dooley E."/>
            <person name="Doricent M."/>
            <person name="Dorje P."/>
            <person name="Dorjee K."/>
            <person name="Dupes A."/>
            <person name="Elong R."/>
            <person name="Falk J."/>
            <person name="Farina A."/>
            <person name="Faro S."/>
            <person name="Ferguson D."/>
            <person name="Fisher S."/>
            <person name="Foley C.D."/>
            <person name="Franke A."/>
            <person name="Friedrich D."/>
            <person name="Gadbois L."/>
            <person name="Gearin G."/>
            <person name="Gearin C.R."/>
            <person name="Giannoukos G."/>
            <person name="Goode T."/>
            <person name="Graham J."/>
            <person name="Grandbois E."/>
            <person name="Grewal S."/>
            <person name="Gyaltsen K."/>
            <person name="Hafez N."/>
            <person name="Hagos B."/>
            <person name="Hall J."/>
            <person name="Henson C."/>
            <person name="Hollinger A."/>
            <person name="Honan T."/>
            <person name="Huard M.D."/>
            <person name="Hughes L."/>
            <person name="Hurhula B."/>
            <person name="Husby M.E."/>
            <person name="Kamat A."/>
            <person name="Kanga B."/>
            <person name="Kashin S."/>
            <person name="Khazanovich D."/>
            <person name="Kisner P."/>
            <person name="Lance K."/>
            <person name="Lara M."/>
            <person name="Lee W."/>
            <person name="Lennon N."/>
            <person name="Letendre F."/>
            <person name="LeVine R."/>
            <person name="Lipovsky A."/>
            <person name="Liu X."/>
            <person name="Liu J."/>
            <person name="Liu S."/>
            <person name="Lokyitsang T."/>
            <person name="Lokyitsang Y."/>
            <person name="Lubonja R."/>
            <person name="Lui A."/>
            <person name="MacDonald P."/>
            <person name="Magnisalis V."/>
            <person name="Maru K."/>
            <person name="Matthews C."/>
            <person name="McCusker W."/>
            <person name="McDonough S."/>
            <person name="Mehta T."/>
            <person name="Meldrim J."/>
            <person name="Meneus L."/>
            <person name="Mihai O."/>
            <person name="Mihalev A."/>
            <person name="Mihova T."/>
            <person name="Mittelman R."/>
            <person name="Mlenga V."/>
            <person name="Montmayeur A."/>
            <person name="Mulrain L."/>
            <person name="Navidi A."/>
            <person name="Naylor J."/>
            <person name="Negash T."/>
            <person name="Nguyen T."/>
            <person name="Nguyen N."/>
            <person name="Nicol R."/>
            <person name="Norbu C."/>
            <person name="Norbu N."/>
            <person name="Novod N."/>
            <person name="O'Neill B."/>
            <person name="Osman S."/>
            <person name="Markiewicz E."/>
            <person name="Oyono O.L."/>
            <person name="Patti C."/>
            <person name="Phunkhang P."/>
            <person name="Pierre F."/>
            <person name="Priest M."/>
            <person name="Raghuraman S."/>
            <person name="Rege F."/>
            <person name="Reyes R."/>
            <person name="Rise C."/>
            <person name="Rogov P."/>
            <person name="Ross K."/>
            <person name="Ryan E."/>
            <person name="Settipalli S."/>
            <person name="Shea T."/>
            <person name="Sherpa N."/>
            <person name="Shi L."/>
            <person name="Shih D."/>
            <person name="Sparrow T."/>
            <person name="Spaulding J."/>
            <person name="Stalker J."/>
            <person name="Stange-Thomann N."/>
            <person name="Stavropoulos S."/>
            <person name="Stone C."/>
            <person name="Strader C."/>
            <person name="Tesfaye S."/>
            <person name="Thomson T."/>
            <person name="Thoulutsang Y."/>
            <person name="Thoulutsang D."/>
            <person name="Topham K."/>
            <person name="Topping I."/>
            <person name="Tsamla T."/>
            <person name="Vassiliev H."/>
            <person name="Vo A."/>
            <person name="Wangchuk T."/>
            <person name="Wangdi T."/>
            <person name="Weiand M."/>
            <person name="Wilkinson J."/>
            <person name="Wilson A."/>
            <person name="Yadav S."/>
            <person name="Young G."/>
            <person name="Yu Q."/>
            <person name="Zembek L."/>
            <person name="Zhong D."/>
            <person name="Zimmer A."/>
            <person name="Zwirko Z."/>
            <person name="Jaffe D.B."/>
            <person name="Alvarez P."/>
            <person name="Brockman W."/>
            <person name="Butler J."/>
            <person name="Chin C."/>
            <person name="Gnerre S."/>
            <person name="Grabherr M."/>
            <person name="Kleber M."/>
            <person name="Mauceli E."/>
            <person name="MacCallum I."/>
        </authorList>
    </citation>
    <scope>NUCLEOTIDE SEQUENCE [LARGE SCALE GENOMIC DNA]</scope>
    <source>
        <strain evidence="7">Tucson 14024-0371.13</strain>
    </source>
</reference>
<evidence type="ECO:0000256" key="1">
    <source>
        <dbReference type="ARBA" id="ARBA00007447"/>
    </source>
</evidence>
<dbReference type="GO" id="GO:0005764">
    <property type="term" value="C:lysosome"/>
    <property type="evidence" value="ECO:0007669"/>
    <property type="project" value="TreeGrafter"/>
</dbReference>
<evidence type="ECO:0000256" key="3">
    <source>
        <dbReference type="PIRSR" id="PIRSR601461-2"/>
    </source>
</evidence>
<dbReference type="AlphaFoldDB" id="B3MSE4"/>
<keyword evidence="7" id="KW-1185">Reference proteome</keyword>
<accession>B3MSE4</accession>
<keyword evidence="3" id="KW-1015">Disulfide bond</keyword>
<keyword evidence="4 6" id="KW-0378">Hydrolase</keyword>
<gene>
    <name evidence="6" type="primary">Dana\GF19752</name>
    <name evidence="6" type="synonym">dana_GLEANR_22158</name>
    <name evidence="6" type="ORF">GF19752</name>
</gene>
<dbReference type="Proteomes" id="UP000007801">
    <property type="component" value="Unassembled WGS sequence"/>
</dbReference>
<protein>
    <recommendedName>
        <fullName evidence="5">Peptidase A1 domain-containing protein</fullName>
    </recommendedName>
</protein>
<feature type="active site" evidence="2">
    <location>
        <position position="112"/>
    </location>
</feature>
<dbReference type="FunFam" id="2.40.70.10:FF:000113">
    <property type="entry name" value="Lysosomal aspartic protease"/>
    <property type="match status" value="1"/>
</dbReference>
<feature type="active site" evidence="2">
    <location>
        <position position="296"/>
    </location>
</feature>
<keyword evidence="4" id="KW-0064">Aspartyl protease</keyword>
<feature type="disulfide bond" evidence="3">
    <location>
        <begin position="326"/>
        <end position="359"/>
    </location>
</feature>
<keyword evidence="4" id="KW-0645">Protease</keyword>
<dbReference type="SUPFAM" id="SSF50630">
    <property type="entry name" value="Acid proteases"/>
    <property type="match status" value="1"/>
</dbReference>
<dbReference type="OrthoDB" id="771136at2759"/>
<sequence length="424" mass="46702">MKARRRKASQLFSILAAANMAHRRLLAVILSLFLVAVLATGSLRRIPIQRSPNFKRTRAAVRAEMAYIQNKYNMDAVANGYPMEPLSNYDNYQYYGNISIGTPPQYFNVQFDTGSSNLWVPSSQCQSFACIIHMQYYSSQSSTYQSNGTAFNITYGTGSVSGFMSQDVVTVAGLSSTNQIFGEVTTESGSNFQSAYFDGILGMAFPSLAADLVTPFFQNLISNGEVEQPVFSFYLRDNGSIVNYGGELILGGSDPSLYSGELTYVPVSYPQYWQFYTDAILLGNTLISMGDVAIADTGTSLLVAPQTEYETISSLFGVDSEGLFACGTINMWPNLNFKINGVFFEVSPEYYIIQDDFYCSLAIQSSNQQFWILGDVFLGRYYTEFDVGNQRLGFAPVNSASSLGGMGALVLLLMASSLWKLLED</sequence>
<dbReference type="PRINTS" id="PR00792">
    <property type="entry name" value="PEPSIN"/>
</dbReference>
<dbReference type="Pfam" id="PF00026">
    <property type="entry name" value="Asp"/>
    <property type="match status" value="1"/>
</dbReference>
<dbReference type="PANTHER" id="PTHR47966:SF51">
    <property type="entry name" value="BETA-SITE APP-CLEAVING ENZYME, ISOFORM A-RELATED"/>
    <property type="match status" value="1"/>
</dbReference>
<feature type="disulfide bond" evidence="3">
    <location>
        <begin position="125"/>
        <end position="130"/>
    </location>
</feature>
<dbReference type="FunCoup" id="B3MSE4">
    <property type="interactions" value="12"/>
</dbReference>
<feature type="domain" description="Peptidase A1" evidence="5">
    <location>
        <begin position="94"/>
        <end position="395"/>
    </location>
</feature>
<comment type="similarity">
    <text evidence="1 4">Belongs to the peptidase A1 family.</text>
</comment>
<dbReference type="GeneID" id="6502498"/>
<dbReference type="InParanoid" id="B3MSE4"/>
<dbReference type="KEGG" id="dan:6502498"/>
<dbReference type="EMBL" id="CH902622">
    <property type="protein sequence ID" value="EDV34699.2"/>
    <property type="molecule type" value="Genomic_DNA"/>
</dbReference>
<dbReference type="GO" id="GO:0004190">
    <property type="term" value="F:aspartic-type endopeptidase activity"/>
    <property type="evidence" value="ECO:0007669"/>
    <property type="project" value="UniProtKB-KW"/>
</dbReference>
<dbReference type="PROSITE" id="PS00141">
    <property type="entry name" value="ASP_PROTEASE"/>
    <property type="match status" value="1"/>
</dbReference>
<dbReference type="InterPro" id="IPR021109">
    <property type="entry name" value="Peptidase_aspartic_dom_sf"/>
</dbReference>
<evidence type="ECO:0000256" key="4">
    <source>
        <dbReference type="RuleBase" id="RU000454"/>
    </source>
</evidence>
<dbReference type="MEROPS" id="A01.A63"/>
<organism evidence="6 7">
    <name type="scientific">Drosophila ananassae</name>
    <name type="common">Fruit fly</name>
    <dbReference type="NCBI Taxonomy" id="7217"/>
    <lineage>
        <taxon>Eukaryota</taxon>
        <taxon>Metazoa</taxon>
        <taxon>Ecdysozoa</taxon>
        <taxon>Arthropoda</taxon>
        <taxon>Hexapoda</taxon>
        <taxon>Insecta</taxon>
        <taxon>Pterygota</taxon>
        <taxon>Neoptera</taxon>
        <taxon>Endopterygota</taxon>
        <taxon>Diptera</taxon>
        <taxon>Brachycera</taxon>
        <taxon>Muscomorpha</taxon>
        <taxon>Ephydroidea</taxon>
        <taxon>Drosophilidae</taxon>
        <taxon>Drosophila</taxon>
        <taxon>Sophophora</taxon>
    </lineage>
</organism>
<dbReference type="GO" id="GO:0006508">
    <property type="term" value="P:proteolysis"/>
    <property type="evidence" value="ECO:0007669"/>
    <property type="project" value="UniProtKB-KW"/>
</dbReference>
<name>B3MSE4_DROAN</name>
<dbReference type="InterPro" id="IPR033121">
    <property type="entry name" value="PEPTIDASE_A1"/>
</dbReference>
<dbReference type="InterPro" id="IPR001969">
    <property type="entry name" value="Aspartic_peptidase_AS"/>
</dbReference>
<dbReference type="HOGENOM" id="CLU_013253_3_2_1"/>
<evidence type="ECO:0000313" key="6">
    <source>
        <dbReference type="EMBL" id="EDV34699.2"/>
    </source>
</evidence>
<evidence type="ECO:0000259" key="5">
    <source>
        <dbReference type="PROSITE" id="PS51767"/>
    </source>
</evidence>
<proteinExistence type="inferred from homology"/>
<evidence type="ECO:0000313" key="7">
    <source>
        <dbReference type="Proteomes" id="UP000007801"/>
    </source>
</evidence>
<evidence type="ECO:0000256" key="2">
    <source>
        <dbReference type="PIRSR" id="PIRSR601461-1"/>
    </source>
</evidence>
<dbReference type="PANTHER" id="PTHR47966">
    <property type="entry name" value="BETA-SITE APP-CLEAVING ENZYME, ISOFORM A-RELATED"/>
    <property type="match status" value="1"/>
</dbReference>